<sequence>MSLSTTVSTIEEKVIEEAPSPVESEHVFAEIPIESPAERETIIDKLRELLSERSNLRRKNRLLEIWVTRNMKKTQQRMTPSDSTKTREQMEEIYKEALREYKMQVDEILTREAELTYEMQNYTQKVTTLKEEDDRIFGLFLNRQKEVSVGLVFSKTGRKLTEKMMDNLIRRQTTRRLILARDRQSYVFLQHRLDDLNMHLKIAETLGEGMTTMDYEALHIANCGYKDRLDERDRELERLRIKIAETVNGVAQYKEKEVCIAEDIEFEQKNLDRKREENTKIRERVNNAHLVLNEIRETLNERSTSAGLLVAQQELMEMQKMITMKKELKAKIELIKQEIELYQPMKQKIKKSQQLRATYP</sequence>
<dbReference type="OrthoDB" id="10254794at2759"/>
<dbReference type="Proteomes" id="UP000515180">
    <property type="component" value="Unplaced"/>
</dbReference>
<dbReference type="AlphaFoldDB" id="A0A6P6F9D5"/>
<evidence type="ECO:0000313" key="7">
    <source>
        <dbReference type="RefSeq" id="XP_024221268.1"/>
    </source>
</evidence>
<evidence type="ECO:0000256" key="4">
    <source>
        <dbReference type="SAM" id="Coils"/>
    </source>
</evidence>
<accession>A0A6P6F9D5</accession>
<dbReference type="GO" id="GO:0036064">
    <property type="term" value="C:ciliary basal body"/>
    <property type="evidence" value="ECO:0007669"/>
    <property type="project" value="TreeGrafter"/>
</dbReference>
<comment type="subcellular location">
    <subcellularLocation>
        <location evidence="1">Cell projection</location>
        <location evidence="1">Cilium</location>
    </subcellularLocation>
</comment>
<dbReference type="KEGG" id="bim:100744525"/>
<keyword evidence="6" id="KW-1185">Reference proteome</keyword>
<evidence type="ECO:0000256" key="1">
    <source>
        <dbReference type="ARBA" id="ARBA00004138"/>
    </source>
</evidence>
<feature type="coiled-coil region" evidence="4">
    <location>
        <begin position="87"/>
        <end position="132"/>
    </location>
</feature>
<name>A0A6P6F9D5_BOMIM</name>
<dbReference type="InterPro" id="IPR025254">
    <property type="entry name" value="CCDC113/CCDC96_CC"/>
</dbReference>
<evidence type="ECO:0000256" key="3">
    <source>
        <dbReference type="ARBA" id="ARBA00023273"/>
    </source>
</evidence>
<dbReference type="RefSeq" id="XP_024221268.1">
    <property type="nucleotide sequence ID" value="XM_024365500.2"/>
</dbReference>
<dbReference type="GO" id="GO:0005930">
    <property type="term" value="C:axoneme"/>
    <property type="evidence" value="ECO:0007669"/>
    <property type="project" value="TreeGrafter"/>
</dbReference>
<dbReference type="GeneID" id="100744525"/>
<feature type="coiled-coil region" evidence="4">
    <location>
        <begin position="236"/>
        <end position="284"/>
    </location>
</feature>
<dbReference type="Pfam" id="PF13870">
    <property type="entry name" value="CCDC113_CCDC96_CC"/>
    <property type="match status" value="1"/>
</dbReference>
<dbReference type="InterPro" id="IPR051885">
    <property type="entry name" value="CC_CF"/>
</dbReference>
<protein>
    <submittedName>
        <fullName evidence="7">Testis-specific gene 10 protein</fullName>
    </submittedName>
</protein>
<dbReference type="PANTHER" id="PTHR15654:SF1">
    <property type="entry name" value="COILED-COIL DOMAIN-CONTAINING PROTEIN 96"/>
    <property type="match status" value="1"/>
</dbReference>
<evidence type="ECO:0000256" key="2">
    <source>
        <dbReference type="ARBA" id="ARBA00023054"/>
    </source>
</evidence>
<keyword evidence="2 4" id="KW-0175">Coiled coil</keyword>
<proteinExistence type="predicted"/>
<feature type="domain" description="CCDC113/CCDC96 coiled-coil" evidence="5">
    <location>
        <begin position="181"/>
        <end position="340"/>
    </location>
</feature>
<keyword evidence="3" id="KW-0966">Cell projection</keyword>
<reference evidence="7" key="1">
    <citation type="submission" date="2025-08" db="UniProtKB">
        <authorList>
            <consortium name="RefSeq"/>
        </authorList>
    </citation>
    <scope>IDENTIFICATION</scope>
</reference>
<evidence type="ECO:0000313" key="6">
    <source>
        <dbReference type="Proteomes" id="UP000515180"/>
    </source>
</evidence>
<gene>
    <name evidence="7" type="primary">LOC100744525</name>
</gene>
<evidence type="ECO:0000259" key="5">
    <source>
        <dbReference type="Pfam" id="PF13870"/>
    </source>
</evidence>
<dbReference type="GO" id="GO:0060271">
    <property type="term" value="P:cilium assembly"/>
    <property type="evidence" value="ECO:0007669"/>
    <property type="project" value="TreeGrafter"/>
</dbReference>
<organism evidence="6 7">
    <name type="scientific">Bombus impatiens</name>
    <name type="common">Bumblebee</name>
    <dbReference type="NCBI Taxonomy" id="132113"/>
    <lineage>
        <taxon>Eukaryota</taxon>
        <taxon>Metazoa</taxon>
        <taxon>Ecdysozoa</taxon>
        <taxon>Arthropoda</taxon>
        <taxon>Hexapoda</taxon>
        <taxon>Insecta</taxon>
        <taxon>Pterygota</taxon>
        <taxon>Neoptera</taxon>
        <taxon>Endopterygota</taxon>
        <taxon>Hymenoptera</taxon>
        <taxon>Apocrita</taxon>
        <taxon>Aculeata</taxon>
        <taxon>Apoidea</taxon>
        <taxon>Anthophila</taxon>
        <taxon>Apidae</taxon>
        <taxon>Bombus</taxon>
        <taxon>Pyrobombus</taxon>
    </lineage>
</organism>
<dbReference type="PANTHER" id="PTHR15654">
    <property type="entry name" value="COILED-COIL DOMAIN-CONTAINING PROTEIN 113-RELATED"/>
    <property type="match status" value="1"/>
</dbReference>